<feature type="region of interest" description="Disordered" evidence="2">
    <location>
        <begin position="287"/>
        <end position="342"/>
    </location>
</feature>
<feature type="coiled-coil region" evidence="1">
    <location>
        <begin position="215"/>
        <end position="266"/>
    </location>
</feature>
<gene>
    <name evidence="4" type="ORF">GFSPODELE1_LOCUS1677</name>
</gene>
<dbReference type="EMBL" id="OZ037953">
    <property type="protein sequence ID" value="CAL1697476.1"/>
    <property type="molecule type" value="Genomic_DNA"/>
</dbReference>
<organism evidence="4 5">
    <name type="scientific">Somion occarium</name>
    <dbReference type="NCBI Taxonomy" id="3059160"/>
    <lineage>
        <taxon>Eukaryota</taxon>
        <taxon>Fungi</taxon>
        <taxon>Dikarya</taxon>
        <taxon>Basidiomycota</taxon>
        <taxon>Agaricomycotina</taxon>
        <taxon>Agaricomycetes</taxon>
        <taxon>Polyporales</taxon>
        <taxon>Cerrenaceae</taxon>
        <taxon>Somion</taxon>
    </lineage>
</organism>
<keyword evidence="5" id="KW-1185">Reference proteome</keyword>
<reference evidence="5" key="1">
    <citation type="submission" date="2024-04" db="EMBL/GenBank/DDBJ databases">
        <authorList>
            <person name="Shaw F."/>
            <person name="Minotto A."/>
        </authorList>
    </citation>
    <scope>NUCLEOTIDE SEQUENCE [LARGE SCALE GENOMIC DNA]</scope>
</reference>
<proteinExistence type="predicted"/>
<name>A0ABP1CP63_9APHY</name>
<dbReference type="PANTHER" id="PTHR12461:SF100">
    <property type="entry name" value="JMJC DOMAIN-CONTAINING PROTEIN 4"/>
    <property type="match status" value="1"/>
</dbReference>
<evidence type="ECO:0000256" key="1">
    <source>
        <dbReference type="SAM" id="Coils"/>
    </source>
</evidence>
<dbReference type="Gene3D" id="2.60.120.10">
    <property type="entry name" value="Jelly Rolls"/>
    <property type="match status" value="1"/>
</dbReference>
<dbReference type="SMART" id="SM00558">
    <property type="entry name" value="JmjC"/>
    <property type="match status" value="1"/>
</dbReference>
<dbReference type="PROSITE" id="PS51184">
    <property type="entry name" value="JMJC"/>
    <property type="match status" value="1"/>
</dbReference>
<evidence type="ECO:0000313" key="4">
    <source>
        <dbReference type="EMBL" id="CAL1697476.1"/>
    </source>
</evidence>
<evidence type="ECO:0000256" key="2">
    <source>
        <dbReference type="SAM" id="MobiDB-lite"/>
    </source>
</evidence>
<dbReference type="Pfam" id="PF13621">
    <property type="entry name" value="Cupin_8"/>
    <property type="match status" value="1"/>
</dbReference>
<evidence type="ECO:0000259" key="3">
    <source>
        <dbReference type="PROSITE" id="PS51184"/>
    </source>
</evidence>
<dbReference type="Proteomes" id="UP001497453">
    <property type="component" value="Chromosome 10"/>
</dbReference>
<dbReference type="InterPro" id="IPR041667">
    <property type="entry name" value="Cupin_8"/>
</dbReference>
<sequence length="475" mass="53680">MNTLRSLETVDPSVKPEELFKFICKRQPVVIKGLPDDENFKARRWTDLDYLSSRAGDIEVLVEPIHPTSKQYGTDVERIPMPFREFITSLRSSDEPHLYLTTQYSEQDEDQHTVLPPPACALADDFPTVPRIMGNLCLQQVNLWVGKSQEGSTSGLHHDFHDNLYCLLQGRKRFVLYPPQEVENLYPYGNLDNLYSNDLISYKDAPVRSDGLPVRVALQARIKAIEQKLEAMRKGKGKDKTASKDRKALMELYDQALDELAQMTLDGEGGFDINDEVDDFDALMARMDRDDGDPDEAGPSGLSGGHDEDDEEDDDEDEADDEEGEGLVADNIDENAHKEPSSFSRIPTALVHQHLNLPTTAVPPTETSLSDFPNFTKASTPYIVELNAGEMLYLPASWWHEVTSSSGNGNGIHMAFNYWFYPPTGDSFKQPYEDTLIWEYLRQQNVDKAIEESLENGKKRKSVGSALQEKKKIRQ</sequence>
<feature type="domain" description="JmjC" evidence="3">
    <location>
        <begin position="104"/>
        <end position="437"/>
    </location>
</feature>
<keyword evidence="1" id="KW-0175">Coiled coil</keyword>
<dbReference type="Gene3D" id="2.60.120.650">
    <property type="entry name" value="Cupin"/>
    <property type="match status" value="1"/>
</dbReference>
<dbReference type="InterPro" id="IPR014710">
    <property type="entry name" value="RmlC-like_jellyroll"/>
</dbReference>
<evidence type="ECO:0000313" key="5">
    <source>
        <dbReference type="Proteomes" id="UP001497453"/>
    </source>
</evidence>
<dbReference type="PANTHER" id="PTHR12461">
    <property type="entry name" value="HYPOXIA-INDUCIBLE FACTOR 1 ALPHA INHIBITOR-RELATED"/>
    <property type="match status" value="1"/>
</dbReference>
<protein>
    <recommendedName>
        <fullName evidence="3">JmjC domain-containing protein</fullName>
    </recommendedName>
</protein>
<dbReference type="InterPro" id="IPR003347">
    <property type="entry name" value="JmjC_dom"/>
</dbReference>
<dbReference type="SUPFAM" id="SSF51197">
    <property type="entry name" value="Clavaminate synthase-like"/>
    <property type="match status" value="1"/>
</dbReference>
<feature type="compositionally biased region" description="Acidic residues" evidence="2">
    <location>
        <begin position="307"/>
        <end position="325"/>
    </location>
</feature>
<feature type="region of interest" description="Disordered" evidence="2">
    <location>
        <begin position="452"/>
        <end position="475"/>
    </location>
</feature>
<accession>A0ABP1CP63</accession>